<dbReference type="InterPro" id="IPR049920">
    <property type="entry name" value="IK1_05631-like"/>
</dbReference>
<evidence type="ECO:0000256" key="1">
    <source>
        <dbReference type="SAM" id="Phobius"/>
    </source>
</evidence>
<accession>A0A177PI86</accession>
<reference evidence="3" key="1">
    <citation type="submission" date="2016-03" db="EMBL/GenBank/DDBJ databases">
        <authorList>
            <person name="Heylen K."/>
            <person name="De Vos P."/>
            <person name="Vekeman B."/>
        </authorList>
    </citation>
    <scope>NUCLEOTIDE SEQUENCE [LARGE SCALE GENOMIC DNA]</scope>
    <source>
        <strain evidence="3">R-45383</strain>
    </source>
</reference>
<feature type="transmembrane region" description="Helical" evidence="1">
    <location>
        <begin position="7"/>
        <end position="27"/>
    </location>
</feature>
<keyword evidence="1" id="KW-0812">Transmembrane</keyword>
<evidence type="ECO:0000313" key="2">
    <source>
        <dbReference type="EMBL" id="OAI29193.1"/>
    </source>
</evidence>
<keyword evidence="1" id="KW-0472">Membrane</keyword>
<dbReference type="EMBL" id="LUUK01000002">
    <property type="protein sequence ID" value="OAI29193.1"/>
    <property type="molecule type" value="Genomic_DNA"/>
</dbReference>
<keyword evidence="3" id="KW-1185">Reference proteome</keyword>
<dbReference type="STRING" id="702114.A1355_16585"/>
<dbReference type="RefSeq" id="WP_064023874.1">
    <property type="nucleotide sequence ID" value="NZ_LUUK01000002.1"/>
</dbReference>
<evidence type="ECO:0000313" key="3">
    <source>
        <dbReference type="Proteomes" id="UP000077628"/>
    </source>
</evidence>
<keyword evidence="1" id="KW-1133">Transmembrane helix</keyword>
<protein>
    <submittedName>
        <fullName evidence="2">Uncharacterized protein</fullName>
    </submittedName>
</protein>
<gene>
    <name evidence="2" type="ORF">A1355_16585</name>
</gene>
<dbReference type="AlphaFoldDB" id="A0A177PI86"/>
<organism evidence="2 3">
    <name type="scientific">Methylomonas koyamae</name>
    <dbReference type="NCBI Taxonomy" id="702114"/>
    <lineage>
        <taxon>Bacteria</taxon>
        <taxon>Pseudomonadati</taxon>
        <taxon>Pseudomonadota</taxon>
        <taxon>Gammaproteobacteria</taxon>
        <taxon>Methylococcales</taxon>
        <taxon>Methylococcaceae</taxon>
        <taxon>Methylomonas</taxon>
    </lineage>
</organism>
<dbReference type="Proteomes" id="UP000077628">
    <property type="component" value="Unassembled WGS sequence"/>
</dbReference>
<name>A0A177PI86_9GAMM</name>
<sequence>MAGFFNVIFIAIFSIIAYLTNSDFLWFKYDLSAHLAFFSIVVTLVNTLVFVPVIKNKKELAAKIQEKFDTNVLSFDWNDVNVGDRPDNEDIKLYAEKFKEKKNYSELKDWYATSVANVPFYVARFLCQRSNLVWNVGLRKEYIKLIFKFSVIFGVVISVFGLLSDITFNNFVLNIATPLLPILTFCIEQYRENKDSIGNLEKLKQDMNSYWQELLENKDSMENDVFARRIQDEIYKNRKDNQLFFDEIYDRLKNKYEHAMYYNVNQMIDKYNKS</sequence>
<dbReference type="Pfam" id="PF18159">
    <property type="entry name" value="S_4TM"/>
    <property type="match status" value="1"/>
</dbReference>
<proteinExistence type="predicted"/>
<feature type="transmembrane region" description="Helical" evidence="1">
    <location>
        <begin position="33"/>
        <end position="54"/>
    </location>
</feature>
<comment type="caution">
    <text evidence="2">The sequence shown here is derived from an EMBL/GenBank/DDBJ whole genome shotgun (WGS) entry which is preliminary data.</text>
</comment>
<feature type="transmembrane region" description="Helical" evidence="1">
    <location>
        <begin position="145"/>
        <end position="164"/>
    </location>
</feature>